<dbReference type="EMBL" id="FNON01000003">
    <property type="protein sequence ID" value="SDX63946.1"/>
    <property type="molecule type" value="Genomic_DNA"/>
</dbReference>
<dbReference type="Pfam" id="PF13412">
    <property type="entry name" value="HTH_24"/>
    <property type="match status" value="1"/>
</dbReference>
<organism evidence="2 3">
    <name type="scientific">Amycolatopsis xylanica</name>
    <dbReference type="NCBI Taxonomy" id="589385"/>
    <lineage>
        <taxon>Bacteria</taxon>
        <taxon>Bacillati</taxon>
        <taxon>Actinomycetota</taxon>
        <taxon>Actinomycetes</taxon>
        <taxon>Pseudonocardiales</taxon>
        <taxon>Pseudonocardiaceae</taxon>
        <taxon>Amycolatopsis</taxon>
    </lineage>
</organism>
<evidence type="ECO:0000313" key="3">
    <source>
        <dbReference type="Proteomes" id="UP000199515"/>
    </source>
</evidence>
<protein>
    <submittedName>
        <fullName evidence="2">Helix-turn-helix domain-containing protein</fullName>
    </submittedName>
</protein>
<name>A0A1H3DC47_9PSEU</name>
<dbReference type="InterPro" id="IPR011991">
    <property type="entry name" value="ArsR-like_HTH"/>
</dbReference>
<sequence length="172" mass="19042">MEAIATTEELKALGHPIRWRILRLCLDRALTNQELSARLELAPATTLRHVRALVKTGFLAAEEVRTGERGALERPYRATQRTWGLSILDADEPGLSQQVDLAMLGAHRAEVVAAGPDAGRGVSRGVLRLRPERVDELNRRIREVIAEFADDDADDGEPLSYLWSVAARPKDS</sequence>
<dbReference type="OrthoDB" id="7945987at2"/>
<evidence type="ECO:0000259" key="1">
    <source>
        <dbReference type="SMART" id="SM00418"/>
    </source>
</evidence>
<dbReference type="GO" id="GO:0003700">
    <property type="term" value="F:DNA-binding transcription factor activity"/>
    <property type="evidence" value="ECO:0007669"/>
    <property type="project" value="InterPro"/>
</dbReference>
<dbReference type="AlphaFoldDB" id="A0A1H3DC47"/>
<gene>
    <name evidence="2" type="ORF">SAMN05421504_103332</name>
</gene>
<dbReference type="STRING" id="589385.SAMN05421504_103332"/>
<dbReference type="SUPFAM" id="SSF46785">
    <property type="entry name" value="Winged helix' DNA-binding domain"/>
    <property type="match status" value="1"/>
</dbReference>
<dbReference type="InterPro" id="IPR036390">
    <property type="entry name" value="WH_DNA-bd_sf"/>
</dbReference>
<dbReference type="SMART" id="SM00418">
    <property type="entry name" value="HTH_ARSR"/>
    <property type="match status" value="1"/>
</dbReference>
<dbReference type="InterPro" id="IPR036388">
    <property type="entry name" value="WH-like_DNA-bd_sf"/>
</dbReference>
<proteinExistence type="predicted"/>
<accession>A0A1H3DC47</accession>
<dbReference type="RefSeq" id="WP_091289420.1">
    <property type="nucleotide sequence ID" value="NZ_FNON01000003.1"/>
</dbReference>
<evidence type="ECO:0000313" key="2">
    <source>
        <dbReference type="EMBL" id="SDX63946.1"/>
    </source>
</evidence>
<keyword evidence="3" id="KW-1185">Reference proteome</keyword>
<reference evidence="2 3" key="1">
    <citation type="submission" date="2016-10" db="EMBL/GenBank/DDBJ databases">
        <authorList>
            <person name="de Groot N.N."/>
        </authorList>
    </citation>
    <scope>NUCLEOTIDE SEQUENCE [LARGE SCALE GENOMIC DNA]</scope>
    <source>
        <strain evidence="2 3">CPCC 202699</strain>
    </source>
</reference>
<feature type="domain" description="HTH arsR-type" evidence="1">
    <location>
        <begin position="8"/>
        <end position="92"/>
    </location>
</feature>
<dbReference type="InterPro" id="IPR001845">
    <property type="entry name" value="HTH_ArsR_DNA-bd_dom"/>
</dbReference>
<dbReference type="Proteomes" id="UP000199515">
    <property type="component" value="Unassembled WGS sequence"/>
</dbReference>
<dbReference type="CDD" id="cd00090">
    <property type="entry name" value="HTH_ARSR"/>
    <property type="match status" value="1"/>
</dbReference>
<dbReference type="Gene3D" id="1.10.10.10">
    <property type="entry name" value="Winged helix-like DNA-binding domain superfamily/Winged helix DNA-binding domain"/>
    <property type="match status" value="1"/>
</dbReference>